<dbReference type="RefSeq" id="WP_398659554.1">
    <property type="nucleotide sequence ID" value="NZ_JBITDC010000013.1"/>
</dbReference>
<evidence type="ECO:0000256" key="3">
    <source>
        <dbReference type="SAM" id="SignalP"/>
    </source>
</evidence>
<protein>
    <submittedName>
        <fullName evidence="4">ABC transporter substrate-binding protein</fullName>
    </submittedName>
</protein>
<dbReference type="Gene3D" id="3.40.190.10">
    <property type="entry name" value="Periplasmic binding protein-like II"/>
    <property type="match status" value="2"/>
</dbReference>
<dbReference type="Proteomes" id="UP001612415">
    <property type="component" value="Unassembled WGS sequence"/>
</dbReference>
<keyword evidence="2" id="KW-0813">Transport</keyword>
<sequence>MRFGARLALAVIALALAALATACGVPQDSGSQSHTAVDCGPYARYGKHPGTKVTVYAENRDREADLFEETWADFADCTGIDVQYEGDGEFEAQIQLRVDGGSAPDVAFFPQPGLLERFARAGKLKPASAGVVALAKQGWSADWNSYATVNGTLYGTPLVANVKSFVWYSPKFFRDRGLSVPRTWSELMAVTEKVAASGLKPWCAGIESAEATGWPVTDWIEDVLLRQQGTDVYDRWVAHKIPFNDPRVIKAMDTVGSILKNDRYANGGFGPARSMASISFQEAGRPILSGDCAMHRQASFYADMWPKGTEIGPDKDVYAFLLPGADPAHHPVLGGGVFTAAFADRPEVRAYQEYLASADFANARMKKGPFVSANKGVDLANAATPVDRLSIQLLQDPRTQFRFDGSDLMPASVGAGTFWKGSVDWIAGASTRQVADSIERSWPSH</sequence>
<comment type="caution">
    <text evidence="4">The sequence shown here is derived from an EMBL/GenBank/DDBJ whole genome shotgun (WGS) entry which is preliminary data.</text>
</comment>
<feature type="chain" id="PRO_5047110232" evidence="3">
    <location>
        <begin position="23"/>
        <end position="445"/>
    </location>
</feature>
<comment type="similarity">
    <text evidence="1">Belongs to the bacterial solute-binding protein 1 family.</text>
</comment>
<evidence type="ECO:0000313" key="4">
    <source>
        <dbReference type="EMBL" id="MFI5679052.1"/>
    </source>
</evidence>
<gene>
    <name evidence="4" type="ORF">ACIA8P_31100</name>
</gene>
<reference evidence="4 5" key="1">
    <citation type="submission" date="2024-10" db="EMBL/GenBank/DDBJ databases">
        <title>The Natural Products Discovery Center: Release of the First 8490 Sequenced Strains for Exploring Actinobacteria Biosynthetic Diversity.</title>
        <authorList>
            <person name="Kalkreuter E."/>
            <person name="Kautsar S.A."/>
            <person name="Yang D."/>
            <person name="Bader C.D."/>
            <person name="Teijaro C.N."/>
            <person name="Fluegel L."/>
            <person name="Davis C.M."/>
            <person name="Simpson J.R."/>
            <person name="Lauterbach L."/>
            <person name="Steele A.D."/>
            <person name="Gui C."/>
            <person name="Meng S."/>
            <person name="Li G."/>
            <person name="Viehrig K."/>
            <person name="Ye F."/>
            <person name="Su P."/>
            <person name="Kiefer A.F."/>
            <person name="Nichols A."/>
            <person name="Cepeda A.J."/>
            <person name="Yan W."/>
            <person name="Fan B."/>
            <person name="Jiang Y."/>
            <person name="Adhikari A."/>
            <person name="Zheng C.-J."/>
            <person name="Schuster L."/>
            <person name="Cowan T.M."/>
            <person name="Smanski M.J."/>
            <person name="Chevrette M.G."/>
            <person name="De Carvalho L.P.S."/>
            <person name="Shen B."/>
        </authorList>
    </citation>
    <scope>NUCLEOTIDE SEQUENCE [LARGE SCALE GENOMIC DNA]</scope>
    <source>
        <strain evidence="4 5">NPDC051599</strain>
    </source>
</reference>
<dbReference type="InterPro" id="IPR006059">
    <property type="entry name" value="SBP"/>
</dbReference>
<feature type="signal peptide" evidence="3">
    <location>
        <begin position="1"/>
        <end position="22"/>
    </location>
</feature>
<dbReference type="SUPFAM" id="SSF53850">
    <property type="entry name" value="Periplasmic binding protein-like II"/>
    <property type="match status" value="1"/>
</dbReference>
<dbReference type="Pfam" id="PF01547">
    <property type="entry name" value="SBP_bac_1"/>
    <property type="match status" value="1"/>
</dbReference>
<dbReference type="InterPro" id="IPR050490">
    <property type="entry name" value="Bact_solute-bd_prot1"/>
</dbReference>
<keyword evidence="3" id="KW-0732">Signal</keyword>
<evidence type="ECO:0000256" key="1">
    <source>
        <dbReference type="ARBA" id="ARBA00008520"/>
    </source>
</evidence>
<name>A0ABW7YB12_STRCE</name>
<keyword evidence="5" id="KW-1185">Reference proteome</keyword>
<organism evidence="4 5">
    <name type="scientific">Streptomyces cellulosae</name>
    <dbReference type="NCBI Taxonomy" id="1968"/>
    <lineage>
        <taxon>Bacteria</taxon>
        <taxon>Bacillati</taxon>
        <taxon>Actinomycetota</taxon>
        <taxon>Actinomycetes</taxon>
        <taxon>Kitasatosporales</taxon>
        <taxon>Streptomycetaceae</taxon>
        <taxon>Streptomyces</taxon>
    </lineage>
</organism>
<proteinExistence type="inferred from homology"/>
<accession>A0ABW7YB12</accession>
<evidence type="ECO:0000313" key="5">
    <source>
        <dbReference type="Proteomes" id="UP001612415"/>
    </source>
</evidence>
<dbReference type="PANTHER" id="PTHR43649">
    <property type="entry name" value="ARABINOSE-BINDING PROTEIN-RELATED"/>
    <property type="match status" value="1"/>
</dbReference>
<evidence type="ECO:0000256" key="2">
    <source>
        <dbReference type="ARBA" id="ARBA00022448"/>
    </source>
</evidence>
<dbReference type="EMBL" id="JBITDC010000013">
    <property type="protein sequence ID" value="MFI5679052.1"/>
    <property type="molecule type" value="Genomic_DNA"/>
</dbReference>
<dbReference type="PANTHER" id="PTHR43649:SF29">
    <property type="entry name" value="OSMOPROTECTIVE COMPOUNDS-BINDING PROTEIN GGTB"/>
    <property type="match status" value="1"/>
</dbReference>
<dbReference type="PROSITE" id="PS51257">
    <property type="entry name" value="PROKAR_LIPOPROTEIN"/>
    <property type="match status" value="1"/>
</dbReference>